<organism evidence="2 3">
    <name type="scientific">Pararge aegeria aegeria</name>
    <dbReference type="NCBI Taxonomy" id="348720"/>
    <lineage>
        <taxon>Eukaryota</taxon>
        <taxon>Metazoa</taxon>
        <taxon>Ecdysozoa</taxon>
        <taxon>Arthropoda</taxon>
        <taxon>Hexapoda</taxon>
        <taxon>Insecta</taxon>
        <taxon>Pterygota</taxon>
        <taxon>Neoptera</taxon>
        <taxon>Endopterygota</taxon>
        <taxon>Lepidoptera</taxon>
        <taxon>Glossata</taxon>
        <taxon>Ditrysia</taxon>
        <taxon>Papilionoidea</taxon>
        <taxon>Nymphalidae</taxon>
        <taxon>Satyrinae</taxon>
        <taxon>Satyrini</taxon>
        <taxon>Parargina</taxon>
        <taxon>Pararge</taxon>
    </lineage>
</organism>
<dbReference type="OrthoDB" id="7410458at2759"/>
<protein>
    <submittedName>
        <fullName evidence="2">Jg10332 protein</fullName>
    </submittedName>
</protein>
<gene>
    <name evidence="2" type="primary">jg10332</name>
    <name evidence="2" type="ORF">PAEG_LOCUS15166</name>
</gene>
<evidence type="ECO:0000256" key="1">
    <source>
        <dbReference type="SAM" id="SignalP"/>
    </source>
</evidence>
<evidence type="ECO:0000313" key="2">
    <source>
        <dbReference type="EMBL" id="CAH2238007.1"/>
    </source>
</evidence>
<feature type="signal peptide" evidence="1">
    <location>
        <begin position="1"/>
        <end position="19"/>
    </location>
</feature>
<dbReference type="Proteomes" id="UP000838756">
    <property type="component" value="Unassembled WGS sequence"/>
</dbReference>
<keyword evidence="1" id="KW-0732">Signal</keyword>
<sequence length="420" mass="47231">MFANSWKVILIVGASYAVAEPSRALTLYQKPRTYPMFIPKTRRKFSRILFLDEQENRQALGLGEIDLTKKHDSKIKFDDSTDYEFTSPDHEEPLNIDGNDRFYELQRLRPFPKFYQGRFGRPYAPSFAFDPYQAYAPPRTGFYGPSVLNSGWKARSPRVVFPYAPDSGSNSVNSVSSVNTVSSVQTNSHGGPNFNDNVVFRDQSSVSSGNDVGAEEQGLQDISSSADAFTERDAYDPHRARNEIKSNGHNINKYHYKLKKPMFIQTEVFIKRNAYEYPNATHESVLPEFKPITDAQMKKINEIIKELSANKRNSTNGKRKGRVLDIVQVAETPEIEPTKIYDNDKNDVDSNCSQGGTCEFFFYCWMVGGLLDGSCGSLLKGCCHRLAKAGLLGVQDSNSIEYTPNEGISYGPVINDESKC</sequence>
<reference evidence="2" key="1">
    <citation type="submission" date="2022-03" db="EMBL/GenBank/DDBJ databases">
        <authorList>
            <person name="Lindestad O."/>
        </authorList>
    </citation>
    <scope>NUCLEOTIDE SEQUENCE</scope>
</reference>
<name>A0A8S4RN32_9NEOP</name>
<comment type="caution">
    <text evidence="2">The sequence shown here is derived from an EMBL/GenBank/DDBJ whole genome shotgun (WGS) entry which is preliminary data.</text>
</comment>
<proteinExistence type="predicted"/>
<accession>A0A8S4RN32</accession>
<dbReference type="AlphaFoldDB" id="A0A8S4RN32"/>
<feature type="chain" id="PRO_5035813616" evidence="1">
    <location>
        <begin position="20"/>
        <end position="420"/>
    </location>
</feature>
<dbReference type="EMBL" id="CAKXAJ010025314">
    <property type="protein sequence ID" value="CAH2238007.1"/>
    <property type="molecule type" value="Genomic_DNA"/>
</dbReference>
<keyword evidence="3" id="KW-1185">Reference proteome</keyword>
<evidence type="ECO:0000313" key="3">
    <source>
        <dbReference type="Proteomes" id="UP000838756"/>
    </source>
</evidence>